<accession>A0AA38HPH4</accession>
<sequence>MSLQWLKKGIGKLLSHACREFHQSDIVGITLKSESFPEKLLRISFREFAKIKPEAIIHVIAFVLQRTAAFFTSDQASR</sequence>
<gene>
    <name evidence="1" type="ORF">Zmor_027920</name>
</gene>
<reference evidence="1" key="1">
    <citation type="journal article" date="2023" name="G3 (Bethesda)">
        <title>Whole genome assemblies of Zophobas morio and Tenebrio molitor.</title>
        <authorList>
            <person name="Kaur S."/>
            <person name="Stinson S.A."/>
            <person name="diCenzo G.C."/>
        </authorList>
    </citation>
    <scope>NUCLEOTIDE SEQUENCE</scope>
    <source>
        <strain evidence="1">QUZm001</strain>
    </source>
</reference>
<keyword evidence="2" id="KW-1185">Reference proteome</keyword>
<evidence type="ECO:0000313" key="2">
    <source>
        <dbReference type="Proteomes" id="UP001168821"/>
    </source>
</evidence>
<organism evidence="1 2">
    <name type="scientific">Zophobas morio</name>
    <dbReference type="NCBI Taxonomy" id="2755281"/>
    <lineage>
        <taxon>Eukaryota</taxon>
        <taxon>Metazoa</taxon>
        <taxon>Ecdysozoa</taxon>
        <taxon>Arthropoda</taxon>
        <taxon>Hexapoda</taxon>
        <taxon>Insecta</taxon>
        <taxon>Pterygota</taxon>
        <taxon>Neoptera</taxon>
        <taxon>Endopterygota</taxon>
        <taxon>Coleoptera</taxon>
        <taxon>Polyphaga</taxon>
        <taxon>Cucujiformia</taxon>
        <taxon>Tenebrionidae</taxon>
        <taxon>Zophobas</taxon>
    </lineage>
</organism>
<proteinExistence type="predicted"/>
<dbReference type="AlphaFoldDB" id="A0AA38HPH4"/>
<evidence type="ECO:0000313" key="1">
    <source>
        <dbReference type="EMBL" id="KAJ3641410.1"/>
    </source>
</evidence>
<name>A0AA38HPH4_9CUCU</name>
<protein>
    <submittedName>
        <fullName evidence="1">Uncharacterized protein</fullName>
    </submittedName>
</protein>
<dbReference type="EMBL" id="JALNTZ010000009">
    <property type="protein sequence ID" value="KAJ3641410.1"/>
    <property type="molecule type" value="Genomic_DNA"/>
</dbReference>
<dbReference type="Proteomes" id="UP001168821">
    <property type="component" value="Unassembled WGS sequence"/>
</dbReference>
<comment type="caution">
    <text evidence="1">The sequence shown here is derived from an EMBL/GenBank/DDBJ whole genome shotgun (WGS) entry which is preliminary data.</text>
</comment>